<dbReference type="EMBL" id="JABBWG010000005">
    <property type="protein sequence ID" value="KAG1822786.1"/>
    <property type="molecule type" value="Genomic_DNA"/>
</dbReference>
<protein>
    <submittedName>
        <fullName evidence="2">Uncharacterized protein</fullName>
    </submittedName>
</protein>
<gene>
    <name evidence="2" type="ORF">BJ212DRAFT_1477199</name>
</gene>
<sequence>MSSRHTGMDQQAFWKHAVKAMVTASDDTDSDLVKMLPLQAVPSTLLSSPSCALIPLSNSESFPPSLAKQPPTISIAILPKPVLVAHKKANPVPRPKPVPKAKPVPKTWSNTCSSAHLSAGAIQVEEPMNKAGDTAIVDVNAPTPPKKKPMPCHSKKAA</sequence>
<keyword evidence="3" id="KW-1185">Reference proteome</keyword>
<accession>A0A9P7EJJ1</accession>
<dbReference type="Proteomes" id="UP000807769">
    <property type="component" value="Unassembled WGS sequence"/>
</dbReference>
<name>A0A9P7EJJ1_9AGAM</name>
<feature type="region of interest" description="Disordered" evidence="1">
    <location>
        <begin position="136"/>
        <end position="158"/>
    </location>
</feature>
<dbReference type="RefSeq" id="XP_041197192.1">
    <property type="nucleotide sequence ID" value="XM_041339510.1"/>
</dbReference>
<reference evidence="2" key="1">
    <citation type="journal article" date="2020" name="New Phytol.">
        <title>Comparative genomics reveals dynamic genome evolution in host specialist ectomycorrhizal fungi.</title>
        <authorList>
            <person name="Lofgren L.A."/>
            <person name="Nguyen N.H."/>
            <person name="Vilgalys R."/>
            <person name="Ruytinx J."/>
            <person name="Liao H.L."/>
            <person name="Branco S."/>
            <person name="Kuo A."/>
            <person name="LaButti K."/>
            <person name="Lipzen A."/>
            <person name="Andreopoulos W."/>
            <person name="Pangilinan J."/>
            <person name="Riley R."/>
            <person name="Hundley H."/>
            <person name="Na H."/>
            <person name="Barry K."/>
            <person name="Grigoriev I.V."/>
            <person name="Stajich J.E."/>
            <person name="Kennedy P.G."/>
        </authorList>
    </citation>
    <scope>NUCLEOTIDE SEQUENCE</scope>
    <source>
        <strain evidence="2">MN1</strain>
    </source>
</reference>
<comment type="caution">
    <text evidence="2">The sequence shown here is derived from an EMBL/GenBank/DDBJ whole genome shotgun (WGS) entry which is preliminary data.</text>
</comment>
<evidence type="ECO:0000313" key="3">
    <source>
        <dbReference type="Proteomes" id="UP000807769"/>
    </source>
</evidence>
<evidence type="ECO:0000313" key="2">
    <source>
        <dbReference type="EMBL" id="KAG1822786.1"/>
    </source>
</evidence>
<proteinExistence type="predicted"/>
<evidence type="ECO:0000256" key="1">
    <source>
        <dbReference type="SAM" id="MobiDB-lite"/>
    </source>
</evidence>
<feature type="compositionally biased region" description="Basic residues" evidence="1">
    <location>
        <begin position="145"/>
        <end position="158"/>
    </location>
</feature>
<feature type="region of interest" description="Disordered" evidence="1">
    <location>
        <begin position="88"/>
        <end position="109"/>
    </location>
</feature>
<feature type="compositionally biased region" description="Pro residues" evidence="1">
    <location>
        <begin position="92"/>
        <end position="102"/>
    </location>
</feature>
<organism evidence="2 3">
    <name type="scientific">Suillus subaureus</name>
    <dbReference type="NCBI Taxonomy" id="48587"/>
    <lineage>
        <taxon>Eukaryota</taxon>
        <taxon>Fungi</taxon>
        <taxon>Dikarya</taxon>
        <taxon>Basidiomycota</taxon>
        <taxon>Agaricomycotina</taxon>
        <taxon>Agaricomycetes</taxon>
        <taxon>Agaricomycetidae</taxon>
        <taxon>Boletales</taxon>
        <taxon>Suillineae</taxon>
        <taxon>Suillaceae</taxon>
        <taxon>Suillus</taxon>
    </lineage>
</organism>
<dbReference type="GeneID" id="64633526"/>
<dbReference type="AlphaFoldDB" id="A0A9P7EJJ1"/>